<dbReference type="InterPro" id="IPR013108">
    <property type="entry name" value="Amidohydro_3"/>
</dbReference>
<dbReference type="SUPFAM" id="SSF51338">
    <property type="entry name" value="Composite domain of metallo-dependent hydrolases"/>
    <property type="match status" value="1"/>
</dbReference>
<dbReference type="InterPro" id="IPR033932">
    <property type="entry name" value="YtcJ-like"/>
</dbReference>
<evidence type="ECO:0000259" key="1">
    <source>
        <dbReference type="Pfam" id="PF07969"/>
    </source>
</evidence>
<feature type="domain" description="Amidohydrolase 3" evidence="1">
    <location>
        <begin position="74"/>
        <end position="554"/>
    </location>
</feature>
<dbReference type="InterPro" id="IPR032466">
    <property type="entry name" value="Metal_Hydrolase"/>
</dbReference>
<sequence>MNPIFILLIFSLFSCKKNKSPSAEQSDRQVYFNGKIYTVNEEQPWAEAMLVEKGVITLIGSNREVQKKASEEAKIIDLQNHMVLPGIHDVHLHPLEAGSKNFQFILDETETDPENYAYDVEKAIQQHPEAEWILGWGFDIHTLLGAKRPPVEILDELSLTKPIAIMELTSHSIWCNSKALELAGITTSSPNPPGGIIMREANGEPNGLLIDNAGNLLIDLAIVSIPGNAEKDYEGLVNFGLPELAKNGITSLCDARTYWKRNHHRTWQKIADEGKLTARVNLGLWAYPDEDDAFQINRLKELYNEKENSLLKINQIKLYSDGIIINTTSAMQEDYKIDLFGLPTNNGLNYFTQERIAKYIAALESTGFDFHIHTIGDRGVKEALNAIEQSGSAKGRHRLTHVEFVDPADYNRFYQLNVTADCQVAGDFTQPDHWHDNDEFIVPSLAGNVIPIRSLHEAKARVTLSSDWDVSTLSPFAGLQNAVTRTPQALSLAEALKAYTLNSAYVMRQEAKVGSLEVGKEADFIVLDRNLFEIPPHQIGKTQVLATYLQGELIFER</sequence>
<dbReference type="Proteomes" id="UP001403385">
    <property type="component" value="Unassembled WGS sequence"/>
</dbReference>
<name>A0AAW9SLR8_9BACT</name>
<organism evidence="2 3">
    <name type="scientific">Rapidithrix thailandica</name>
    <dbReference type="NCBI Taxonomy" id="413964"/>
    <lineage>
        <taxon>Bacteria</taxon>
        <taxon>Pseudomonadati</taxon>
        <taxon>Bacteroidota</taxon>
        <taxon>Cytophagia</taxon>
        <taxon>Cytophagales</taxon>
        <taxon>Flammeovirgaceae</taxon>
        <taxon>Rapidithrix</taxon>
    </lineage>
</organism>
<dbReference type="AlphaFoldDB" id="A0AAW9SLR8"/>
<keyword evidence="3" id="KW-1185">Reference proteome</keyword>
<dbReference type="Gene3D" id="3.20.20.140">
    <property type="entry name" value="Metal-dependent hydrolases"/>
    <property type="match status" value="1"/>
</dbReference>
<dbReference type="InterPro" id="IPR011059">
    <property type="entry name" value="Metal-dep_hydrolase_composite"/>
</dbReference>
<dbReference type="CDD" id="cd01300">
    <property type="entry name" value="YtcJ_like"/>
    <property type="match status" value="1"/>
</dbReference>
<dbReference type="PANTHER" id="PTHR22642:SF2">
    <property type="entry name" value="PROTEIN LONG AFTER FAR-RED 3"/>
    <property type="match status" value="1"/>
</dbReference>
<dbReference type="Gene3D" id="3.10.310.70">
    <property type="match status" value="1"/>
</dbReference>
<proteinExistence type="predicted"/>
<gene>
    <name evidence="2" type="ORF">AAG747_27900</name>
</gene>
<comment type="caution">
    <text evidence="2">The sequence shown here is derived from an EMBL/GenBank/DDBJ whole genome shotgun (WGS) entry which is preliminary data.</text>
</comment>
<dbReference type="RefSeq" id="WP_346824550.1">
    <property type="nucleotide sequence ID" value="NZ_JBDKWZ010000027.1"/>
</dbReference>
<dbReference type="SUPFAM" id="SSF51556">
    <property type="entry name" value="Metallo-dependent hydrolases"/>
    <property type="match status" value="1"/>
</dbReference>
<accession>A0AAW9SLR8</accession>
<dbReference type="Pfam" id="PF07969">
    <property type="entry name" value="Amidohydro_3"/>
    <property type="match status" value="1"/>
</dbReference>
<dbReference type="GO" id="GO:0016810">
    <property type="term" value="F:hydrolase activity, acting on carbon-nitrogen (but not peptide) bonds"/>
    <property type="evidence" value="ECO:0007669"/>
    <property type="project" value="InterPro"/>
</dbReference>
<evidence type="ECO:0000313" key="2">
    <source>
        <dbReference type="EMBL" id="MEN7551771.1"/>
    </source>
</evidence>
<dbReference type="EMBL" id="JBDKWZ010000027">
    <property type="protein sequence ID" value="MEN7551771.1"/>
    <property type="molecule type" value="Genomic_DNA"/>
</dbReference>
<evidence type="ECO:0000313" key="3">
    <source>
        <dbReference type="Proteomes" id="UP001403385"/>
    </source>
</evidence>
<dbReference type="EC" id="3.5.-.-" evidence="2"/>
<dbReference type="Gene3D" id="2.30.40.10">
    <property type="entry name" value="Urease, subunit C, domain 1"/>
    <property type="match status" value="1"/>
</dbReference>
<dbReference type="PANTHER" id="PTHR22642">
    <property type="entry name" value="IMIDAZOLONEPROPIONASE"/>
    <property type="match status" value="1"/>
</dbReference>
<protein>
    <submittedName>
        <fullName evidence="2">Amidohydrolase</fullName>
        <ecNumber evidence="2">3.5.-.-</ecNumber>
    </submittedName>
</protein>
<keyword evidence="2" id="KW-0378">Hydrolase</keyword>
<reference evidence="2 3" key="1">
    <citation type="submission" date="2024-04" db="EMBL/GenBank/DDBJ databases">
        <title>Novel genus in family Flammeovirgaceae.</title>
        <authorList>
            <person name="Nguyen T.H."/>
            <person name="Vuong T.Q."/>
            <person name="Le H."/>
            <person name="Kim S.-G."/>
        </authorList>
    </citation>
    <scope>NUCLEOTIDE SEQUENCE [LARGE SCALE GENOMIC DNA]</scope>
    <source>
        <strain evidence="2 3">JCM 23209</strain>
    </source>
</reference>